<dbReference type="InterPro" id="IPR013785">
    <property type="entry name" value="Aldolase_TIM"/>
</dbReference>
<dbReference type="InterPro" id="IPR009334">
    <property type="entry name" value="DUF993"/>
</dbReference>
<dbReference type="RefSeq" id="WP_344812400.1">
    <property type="nucleotide sequence ID" value="NZ_BAAAYX010000005.1"/>
</dbReference>
<organism evidence="1 2">
    <name type="scientific">Microlunatus aurantiacus</name>
    <dbReference type="NCBI Taxonomy" id="446786"/>
    <lineage>
        <taxon>Bacteria</taxon>
        <taxon>Bacillati</taxon>
        <taxon>Actinomycetota</taxon>
        <taxon>Actinomycetes</taxon>
        <taxon>Propionibacteriales</taxon>
        <taxon>Propionibacteriaceae</taxon>
        <taxon>Microlunatus</taxon>
    </lineage>
</organism>
<protein>
    <submittedName>
        <fullName evidence="1">Dihydrodipicolinate synthase family protein</fullName>
    </submittedName>
</protein>
<comment type="caution">
    <text evidence="1">The sequence shown here is derived from an EMBL/GenBank/DDBJ whole genome shotgun (WGS) entry which is preliminary data.</text>
</comment>
<accession>A0ABP7DGF2</accession>
<dbReference type="SUPFAM" id="SSF51569">
    <property type="entry name" value="Aldolase"/>
    <property type="match status" value="1"/>
</dbReference>
<reference evidence="2" key="1">
    <citation type="journal article" date="2019" name="Int. J. Syst. Evol. Microbiol.">
        <title>The Global Catalogue of Microorganisms (GCM) 10K type strain sequencing project: providing services to taxonomists for standard genome sequencing and annotation.</title>
        <authorList>
            <consortium name="The Broad Institute Genomics Platform"/>
            <consortium name="The Broad Institute Genome Sequencing Center for Infectious Disease"/>
            <person name="Wu L."/>
            <person name="Ma J."/>
        </authorList>
    </citation>
    <scope>NUCLEOTIDE SEQUENCE [LARGE SCALE GENOMIC DNA]</scope>
    <source>
        <strain evidence="2">JCM 16548</strain>
    </source>
</reference>
<dbReference type="Gene3D" id="3.20.20.70">
    <property type="entry name" value="Aldolase class I"/>
    <property type="match status" value="1"/>
</dbReference>
<keyword evidence="2" id="KW-1185">Reference proteome</keyword>
<evidence type="ECO:0000313" key="2">
    <source>
        <dbReference type="Proteomes" id="UP001500051"/>
    </source>
</evidence>
<dbReference type="Pfam" id="PF06187">
    <property type="entry name" value="DUF993"/>
    <property type="match status" value="1"/>
</dbReference>
<dbReference type="EMBL" id="BAAAYX010000005">
    <property type="protein sequence ID" value="GAA3704216.1"/>
    <property type="molecule type" value="Genomic_DNA"/>
</dbReference>
<proteinExistence type="predicted"/>
<evidence type="ECO:0000313" key="1">
    <source>
        <dbReference type="EMBL" id="GAA3704216.1"/>
    </source>
</evidence>
<gene>
    <name evidence="1" type="ORF">GCM10022204_22030</name>
</gene>
<sequence>MSVTSVATIRLPRADGSLTEVALEAPRAWADHPQPYETRVAFAAAHVVADPYAENVPGAPAAIDWDATLAFRAHLFRYGLGVAEAMDTAQRNMGLDWAATQELISRSAAQARAAGARIASGAGTDHLPVGPASLAEVTAGYLEQVAFVEGAGSQVIVMASRHLAAAATTAEDYRSVYDAVLSQVSQPVVLHWLGEAFDPQLAGYWGSADVATATDTFVQLVHDHATKVDGVKVSLLSAAHETDLRRRLPAGVRLYTGDDFNYPELIEGDGEHHSDALLGAFAAIAPAASAALTALDRGDVAGYRTEMGPTLELSRHIFCAPTFYYKTGIAFLAWLSGHQDGFGMVGGLQAARSPVHLARVFELANTARLLPDPELARHRLGLVLAAAGIPT</sequence>
<dbReference type="Proteomes" id="UP001500051">
    <property type="component" value="Unassembled WGS sequence"/>
</dbReference>
<name>A0ABP7DGF2_9ACTN</name>